<proteinExistence type="evidence at transcript level"/>
<dbReference type="AlphaFoldDB" id="A0A0A7ENR1"/>
<dbReference type="EMBL" id="KM220562">
    <property type="protein sequence ID" value="AIY68353.1"/>
    <property type="molecule type" value="mRNA"/>
</dbReference>
<evidence type="ECO:0000256" key="1">
    <source>
        <dbReference type="ARBA" id="ARBA00005964"/>
    </source>
</evidence>
<evidence type="ECO:0000256" key="4">
    <source>
        <dbReference type="ARBA" id="ARBA00023157"/>
    </source>
</evidence>
<keyword evidence="6" id="KW-0732">Signal</keyword>
<dbReference type="ESTHER" id="lepde-a0a0a7enr1">
    <property type="family name" value="Carb_B_Arthropoda"/>
</dbReference>
<dbReference type="InterPro" id="IPR019819">
    <property type="entry name" value="Carboxylesterase_B_CS"/>
</dbReference>
<dbReference type="SUPFAM" id="SSF53474">
    <property type="entry name" value="alpha/beta-Hydrolases"/>
    <property type="match status" value="1"/>
</dbReference>
<keyword evidence="4" id="KW-1015">Disulfide bond</keyword>
<keyword evidence="3 6" id="KW-0378">Hydrolase</keyword>
<accession>A0A0A7ENR1</accession>
<name>A0A0A7ENR1_LEPDE</name>
<organism evidence="8">
    <name type="scientific">Leptinotarsa decemlineata</name>
    <name type="common">Colorado potato beetle</name>
    <name type="synonym">Doryphora decemlineata</name>
    <dbReference type="NCBI Taxonomy" id="7539"/>
    <lineage>
        <taxon>Eukaryota</taxon>
        <taxon>Metazoa</taxon>
        <taxon>Ecdysozoa</taxon>
        <taxon>Arthropoda</taxon>
        <taxon>Hexapoda</taxon>
        <taxon>Insecta</taxon>
        <taxon>Pterygota</taxon>
        <taxon>Neoptera</taxon>
        <taxon>Endopterygota</taxon>
        <taxon>Coleoptera</taxon>
        <taxon>Polyphaga</taxon>
        <taxon>Cucujiformia</taxon>
        <taxon>Chrysomeloidea</taxon>
        <taxon>Chrysomelidae</taxon>
        <taxon>Chrysomelinae</taxon>
        <taxon>Doryphorini</taxon>
        <taxon>Leptinotarsa</taxon>
    </lineage>
</organism>
<dbReference type="PANTHER" id="PTHR11559">
    <property type="entry name" value="CARBOXYLESTERASE"/>
    <property type="match status" value="1"/>
</dbReference>
<dbReference type="InterPro" id="IPR019826">
    <property type="entry name" value="Carboxylesterase_B_AS"/>
</dbReference>
<feature type="domain" description="Carboxylesterase type B" evidence="7">
    <location>
        <begin position="29"/>
        <end position="546"/>
    </location>
</feature>
<dbReference type="OrthoDB" id="408631at2759"/>
<dbReference type="GO" id="GO:0052689">
    <property type="term" value="F:carboxylic ester hydrolase activity"/>
    <property type="evidence" value="ECO:0007669"/>
    <property type="project" value="UniProtKB-KW"/>
</dbReference>
<dbReference type="Gene3D" id="3.40.50.1820">
    <property type="entry name" value="alpha/beta hydrolase"/>
    <property type="match status" value="1"/>
</dbReference>
<dbReference type="PROSITE" id="PS00122">
    <property type="entry name" value="CARBOXYLESTERASE_B_1"/>
    <property type="match status" value="1"/>
</dbReference>
<dbReference type="InterPro" id="IPR002018">
    <property type="entry name" value="CarbesteraseB"/>
</dbReference>
<keyword evidence="5" id="KW-0325">Glycoprotein</keyword>
<evidence type="ECO:0000256" key="2">
    <source>
        <dbReference type="ARBA" id="ARBA00022487"/>
    </source>
</evidence>
<evidence type="ECO:0000313" key="8">
    <source>
        <dbReference type="EMBL" id="AIY68353.1"/>
    </source>
</evidence>
<evidence type="ECO:0000256" key="6">
    <source>
        <dbReference type="RuleBase" id="RU361235"/>
    </source>
</evidence>
<dbReference type="Pfam" id="PF00135">
    <property type="entry name" value="COesterase"/>
    <property type="match status" value="1"/>
</dbReference>
<feature type="signal peptide" evidence="6">
    <location>
        <begin position="1"/>
        <end position="18"/>
    </location>
</feature>
<evidence type="ECO:0000256" key="5">
    <source>
        <dbReference type="ARBA" id="ARBA00023180"/>
    </source>
</evidence>
<dbReference type="InterPro" id="IPR029058">
    <property type="entry name" value="AB_hydrolase_fold"/>
</dbReference>
<comment type="similarity">
    <text evidence="1 6">Belongs to the type-B carboxylesterase/lipase family.</text>
</comment>
<dbReference type="InterPro" id="IPR050309">
    <property type="entry name" value="Type-B_Carboxylest/Lipase"/>
</dbReference>
<dbReference type="PROSITE" id="PS00941">
    <property type="entry name" value="CARBOXYLESTERASE_B_2"/>
    <property type="match status" value="1"/>
</dbReference>
<evidence type="ECO:0000256" key="3">
    <source>
        <dbReference type="ARBA" id="ARBA00022801"/>
    </source>
</evidence>
<reference evidence="8" key="1">
    <citation type="submission" date="2014-07" db="EMBL/GenBank/DDBJ databases">
        <title>Identification of esterase genes and their expression profiles in several pesticides treated Colorado potato beetle, Leptinotarsa decemlineata.</title>
        <authorList>
            <person name="Lv F."/>
            <person name="Fu K."/>
        </authorList>
    </citation>
    <scope>NUCLEOTIDE SEQUENCE</scope>
</reference>
<dbReference type="EC" id="3.1.1.-" evidence="6"/>
<evidence type="ECO:0000259" key="7">
    <source>
        <dbReference type="Pfam" id="PF00135"/>
    </source>
</evidence>
<keyword evidence="2" id="KW-0719">Serine esterase</keyword>
<feature type="chain" id="PRO_5005109481" description="Carboxylic ester hydrolase" evidence="6">
    <location>
        <begin position="19"/>
        <end position="568"/>
    </location>
</feature>
<protein>
    <recommendedName>
        <fullName evidence="6">Carboxylic ester hydrolase</fullName>
        <ecNumber evidence="6">3.1.1.-</ecNumber>
    </recommendedName>
</protein>
<sequence>MNLWMTFLLLNYVTFIFAEDDIIVQLWKKKGKIRGHVLKSGKGKDYYAFHEIPYAVPPIGHNRFKEPIEAEDWNGILNTTVNKKVCMQNNEIAYTKIPDSMEMSEDCLFLNVYTPVRPNNTGNVLLPVLFWIHAGGYFYGSGAYQYWDPKFFIDAGIIVVTMNYRFGPFGFLTTADDVIPANLGLKDTVLAYEWVLRNIHLFGGDIKRITIAGESAGGFSVGFLQLSRKLRGKASAFIMESGSPLSPVAIQEDPRYLAFSMGKALDPTFNSTNSKDLLNVLQQASALDILMANVRNERYPMDLDARNIIWVPAIENADNPNAVVTSPMHEALMSGDFTQAPLLTGFCTEEYRFFIRNLNIEQIQTKGESFDRNASYIMHPNLHVSKSDLKTAASKYRSIYTNGTFESNPGAFVKYLSGDIFIISGIRHAELASKFSPVFLYQFSYLGEMDGLSFLPNVTGSDPVAHTAELKYLFGGVEGFAGEPEDYSQSDQLTMKRMLALWTNFIKYQNPTPNSNQLLNNIIWPRLRAGDMQYLNINSTLEVRYNPKSYKEVKEVLTEYMQPPLTVF</sequence>